<gene>
    <name evidence="1" type="ORF">PPSIR1_41229</name>
</gene>
<proteinExistence type="predicted"/>
<sequence>MRNPSPLPCSTSSTSSMVFLAALALGCEADPGVDADPDSWRALVEDSEDQAPDLEATELILEGLAMEAQSSFFARRLGAALRSPFPGNTESRLYNCPADPDADTCTTNAQCKAHNRLNECYIPPGQSQGKCGHHRPWGGDWAIDLFAADGDSCGEDAYLRLSPSALPGGLPPDSVRVQPEAPTNACATGGFAKGGYDQRFQVYASYDDVEYHLGWVLYAHLDEPVYDGSTVADLDPSNLYVGEVWEPAGELCQHADSASCLADTGCQWYEPSAADKGIETDAAIEFGEANKAVENEQAGYCYNPCWQGCHLHMELSNQLSNTESCWQNMCEDAGITNPPAWGEDSVIGFVGGADQGDMCERFDDSESMACGVWDHDLAGCNAHGHGTTQDCAYYTTTDKCRPRGTSNCQAGIDADCGAPESEPCSNFDGNVGACDVHGYADPNKQDDTQDCAYYFLSQRCMARGTSNCVADCDNCIGSGCAHCSQTHCASTDPAL</sequence>
<evidence type="ECO:0000313" key="2">
    <source>
        <dbReference type="Proteomes" id="UP000005801"/>
    </source>
</evidence>
<evidence type="ECO:0008006" key="3">
    <source>
        <dbReference type="Google" id="ProtNLM"/>
    </source>
</evidence>
<organism evidence="1 2">
    <name type="scientific">Plesiocystis pacifica SIR-1</name>
    <dbReference type="NCBI Taxonomy" id="391625"/>
    <lineage>
        <taxon>Bacteria</taxon>
        <taxon>Pseudomonadati</taxon>
        <taxon>Myxococcota</taxon>
        <taxon>Polyangia</taxon>
        <taxon>Nannocystales</taxon>
        <taxon>Nannocystaceae</taxon>
        <taxon>Plesiocystis</taxon>
    </lineage>
</organism>
<accession>A6GFS3</accession>
<dbReference type="PROSITE" id="PS51257">
    <property type="entry name" value="PROKAR_LIPOPROTEIN"/>
    <property type="match status" value="1"/>
</dbReference>
<evidence type="ECO:0000313" key="1">
    <source>
        <dbReference type="EMBL" id="EDM75270.1"/>
    </source>
</evidence>
<keyword evidence="2" id="KW-1185">Reference proteome</keyword>
<protein>
    <recommendedName>
        <fullName evidence="3">Lipoprotein</fullName>
    </recommendedName>
</protein>
<dbReference type="EMBL" id="ABCS01000097">
    <property type="protein sequence ID" value="EDM75270.1"/>
    <property type="molecule type" value="Genomic_DNA"/>
</dbReference>
<comment type="caution">
    <text evidence="1">The sequence shown here is derived from an EMBL/GenBank/DDBJ whole genome shotgun (WGS) entry which is preliminary data.</text>
</comment>
<dbReference type="Proteomes" id="UP000005801">
    <property type="component" value="Unassembled WGS sequence"/>
</dbReference>
<name>A6GFS3_9BACT</name>
<reference evidence="1 2" key="1">
    <citation type="submission" date="2007-06" db="EMBL/GenBank/DDBJ databases">
        <authorList>
            <person name="Shimkets L."/>
            <person name="Ferriera S."/>
            <person name="Johnson J."/>
            <person name="Kravitz S."/>
            <person name="Beeson K."/>
            <person name="Sutton G."/>
            <person name="Rogers Y.-H."/>
            <person name="Friedman R."/>
            <person name="Frazier M."/>
            <person name="Venter J.C."/>
        </authorList>
    </citation>
    <scope>NUCLEOTIDE SEQUENCE [LARGE SCALE GENOMIC DNA]</scope>
    <source>
        <strain evidence="1 2">SIR-1</strain>
    </source>
</reference>
<dbReference type="AlphaFoldDB" id="A6GFS3"/>